<dbReference type="HOGENOM" id="CLU_106999_0_0_1"/>
<feature type="domain" description="MYND-type" evidence="5">
    <location>
        <begin position="1"/>
        <end position="37"/>
    </location>
</feature>
<dbReference type="PROSITE" id="PS50865">
    <property type="entry name" value="ZF_MYND_2"/>
    <property type="match status" value="1"/>
</dbReference>
<dbReference type="Gene3D" id="6.10.140.2220">
    <property type="match status" value="1"/>
</dbReference>
<dbReference type="Pfam" id="PF01753">
    <property type="entry name" value="zf-MYND"/>
    <property type="match status" value="1"/>
</dbReference>
<evidence type="ECO:0000256" key="2">
    <source>
        <dbReference type="ARBA" id="ARBA00022771"/>
    </source>
</evidence>
<evidence type="ECO:0000256" key="4">
    <source>
        <dbReference type="PROSITE-ProRule" id="PRU00134"/>
    </source>
</evidence>
<dbReference type="EMBL" id="KB908482">
    <property type="protein sequence ID" value="EOA91075.1"/>
    <property type="molecule type" value="Genomic_DNA"/>
</dbReference>
<dbReference type="SUPFAM" id="SSF144232">
    <property type="entry name" value="HIT/MYND zinc finger-like"/>
    <property type="match status" value="1"/>
</dbReference>
<dbReference type="OrthoDB" id="437457at2759"/>
<dbReference type="Proteomes" id="UP000016935">
    <property type="component" value="Unassembled WGS sequence"/>
</dbReference>
<sequence length="226" mass="25897">CIICNKKNAQYCARCRCTSYCSKACQKEDWKTHKLLCASFSSFATSRRPTTDHYRAILFDPKKRKPEFTWLLCKWHNNHHEGGCYQAPETDTIIGNDALEKNEPIQYNSRLKRSLSNTIFISYRDTFLIDGSHSNKSIASITATQPGEYHDWRGPIVVHARLGEGLDQPACKDIDLVDFRHVADYFLSYGYIPPKAQAKVKGVRINCVGDVKMFKRPPFEQVEVPT</sequence>
<dbReference type="InterPro" id="IPR002893">
    <property type="entry name" value="Znf_MYND"/>
</dbReference>
<name>R0J2A3_EXST2</name>
<keyword evidence="2 4" id="KW-0863">Zinc-finger</keyword>
<evidence type="ECO:0000313" key="6">
    <source>
        <dbReference type="EMBL" id="EOA91075.1"/>
    </source>
</evidence>
<organism evidence="6 7">
    <name type="scientific">Exserohilum turcicum (strain 28A)</name>
    <name type="common">Northern leaf blight fungus</name>
    <name type="synonym">Setosphaeria turcica</name>
    <dbReference type="NCBI Taxonomy" id="671987"/>
    <lineage>
        <taxon>Eukaryota</taxon>
        <taxon>Fungi</taxon>
        <taxon>Dikarya</taxon>
        <taxon>Ascomycota</taxon>
        <taxon>Pezizomycotina</taxon>
        <taxon>Dothideomycetes</taxon>
        <taxon>Pleosporomycetidae</taxon>
        <taxon>Pleosporales</taxon>
        <taxon>Pleosporineae</taxon>
        <taxon>Pleosporaceae</taxon>
        <taxon>Exserohilum</taxon>
    </lineage>
</organism>
<accession>R0J2A3</accession>
<dbReference type="eggNOG" id="ENOG502SQ86">
    <property type="taxonomic scope" value="Eukaryota"/>
</dbReference>
<dbReference type="RefSeq" id="XP_008021369.1">
    <property type="nucleotide sequence ID" value="XM_008023178.1"/>
</dbReference>
<evidence type="ECO:0000313" key="7">
    <source>
        <dbReference type="Proteomes" id="UP000016935"/>
    </source>
</evidence>
<reference evidence="6 7" key="2">
    <citation type="journal article" date="2013" name="PLoS Genet.">
        <title>Comparative genome structure, secondary metabolite, and effector coding capacity across Cochliobolus pathogens.</title>
        <authorList>
            <person name="Condon B.J."/>
            <person name="Leng Y."/>
            <person name="Wu D."/>
            <person name="Bushley K.E."/>
            <person name="Ohm R.A."/>
            <person name="Otillar R."/>
            <person name="Martin J."/>
            <person name="Schackwitz W."/>
            <person name="Grimwood J."/>
            <person name="MohdZainudin N."/>
            <person name="Xue C."/>
            <person name="Wang R."/>
            <person name="Manning V.A."/>
            <person name="Dhillon B."/>
            <person name="Tu Z.J."/>
            <person name="Steffenson B.J."/>
            <person name="Salamov A."/>
            <person name="Sun H."/>
            <person name="Lowry S."/>
            <person name="LaButti K."/>
            <person name="Han J."/>
            <person name="Copeland A."/>
            <person name="Lindquist E."/>
            <person name="Barry K."/>
            <person name="Schmutz J."/>
            <person name="Baker S.E."/>
            <person name="Ciuffetti L.M."/>
            <person name="Grigoriev I.V."/>
            <person name="Zhong S."/>
            <person name="Turgeon B.G."/>
        </authorList>
    </citation>
    <scope>NUCLEOTIDE SEQUENCE [LARGE SCALE GENOMIC DNA]</scope>
    <source>
        <strain evidence="7">28A</strain>
    </source>
</reference>
<feature type="non-terminal residue" evidence="6">
    <location>
        <position position="226"/>
    </location>
</feature>
<dbReference type="GO" id="GO:0008270">
    <property type="term" value="F:zinc ion binding"/>
    <property type="evidence" value="ECO:0007669"/>
    <property type="project" value="UniProtKB-KW"/>
</dbReference>
<keyword evidence="7" id="KW-1185">Reference proteome</keyword>
<evidence type="ECO:0000256" key="1">
    <source>
        <dbReference type="ARBA" id="ARBA00022723"/>
    </source>
</evidence>
<evidence type="ECO:0000259" key="5">
    <source>
        <dbReference type="PROSITE" id="PS50865"/>
    </source>
</evidence>
<feature type="non-terminal residue" evidence="6">
    <location>
        <position position="1"/>
    </location>
</feature>
<proteinExistence type="predicted"/>
<protein>
    <recommendedName>
        <fullName evidence="5">MYND-type domain-containing protein</fullName>
    </recommendedName>
</protein>
<keyword evidence="1" id="KW-0479">Metal-binding</keyword>
<evidence type="ECO:0000256" key="3">
    <source>
        <dbReference type="ARBA" id="ARBA00022833"/>
    </source>
</evidence>
<reference evidence="6 7" key="1">
    <citation type="journal article" date="2012" name="PLoS Pathog.">
        <title>Diverse lifestyles and strategies of plant pathogenesis encoded in the genomes of eighteen Dothideomycetes fungi.</title>
        <authorList>
            <person name="Ohm R.A."/>
            <person name="Feau N."/>
            <person name="Henrissat B."/>
            <person name="Schoch C.L."/>
            <person name="Horwitz B.A."/>
            <person name="Barry K.W."/>
            <person name="Condon B.J."/>
            <person name="Copeland A.C."/>
            <person name="Dhillon B."/>
            <person name="Glaser F."/>
            <person name="Hesse C.N."/>
            <person name="Kosti I."/>
            <person name="LaButti K."/>
            <person name="Lindquist E.A."/>
            <person name="Lucas S."/>
            <person name="Salamov A.A."/>
            <person name="Bradshaw R.E."/>
            <person name="Ciuffetti L."/>
            <person name="Hamelin R.C."/>
            <person name="Kema G.H.J."/>
            <person name="Lawrence C."/>
            <person name="Scott J.A."/>
            <person name="Spatafora J.W."/>
            <person name="Turgeon B.G."/>
            <person name="de Wit P.J.G.M."/>
            <person name="Zhong S."/>
            <person name="Goodwin S.B."/>
            <person name="Grigoriev I.V."/>
        </authorList>
    </citation>
    <scope>NUCLEOTIDE SEQUENCE [LARGE SCALE GENOMIC DNA]</scope>
    <source>
        <strain evidence="7">28A</strain>
    </source>
</reference>
<dbReference type="STRING" id="671987.R0J2A3"/>
<dbReference type="GeneID" id="19405304"/>
<dbReference type="PROSITE" id="PS01360">
    <property type="entry name" value="ZF_MYND_1"/>
    <property type="match status" value="1"/>
</dbReference>
<dbReference type="AlphaFoldDB" id="R0J2A3"/>
<keyword evidence="3" id="KW-0862">Zinc</keyword>
<gene>
    <name evidence="6" type="ORF">SETTUDRAFT_64425</name>
</gene>